<evidence type="ECO:0000313" key="3">
    <source>
        <dbReference type="Proteomes" id="UP001156601"/>
    </source>
</evidence>
<reference evidence="2" key="1">
    <citation type="journal article" date="2014" name="Int. J. Syst. Evol. Microbiol.">
        <title>Complete genome sequence of Corynebacterium casei LMG S-19264T (=DSM 44701T), isolated from a smear-ripened cheese.</title>
        <authorList>
            <consortium name="US DOE Joint Genome Institute (JGI-PGF)"/>
            <person name="Walter F."/>
            <person name="Albersmeier A."/>
            <person name="Kalinowski J."/>
            <person name="Ruckert C."/>
        </authorList>
    </citation>
    <scope>NUCLEOTIDE SEQUENCE</scope>
    <source>
        <strain evidence="2">NBRC 110023</strain>
    </source>
</reference>
<name>A0AA37WGT0_9ALTE</name>
<dbReference type="PANTHER" id="PTHR43283:SF7">
    <property type="entry name" value="BETA-LACTAMASE-RELATED DOMAIN-CONTAINING PROTEIN"/>
    <property type="match status" value="1"/>
</dbReference>
<dbReference type="PANTHER" id="PTHR43283">
    <property type="entry name" value="BETA-LACTAMASE-RELATED"/>
    <property type="match status" value="1"/>
</dbReference>
<comment type="caution">
    <text evidence="2">The sequence shown here is derived from an EMBL/GenBank/DDBJ whole genome shotgun (WGS) entry which is preliminary data.</text>
</comment>
<dbReference type="Pfam" id="PF00144">
    <property type="entry name" value="Beta-lactamase"/>
    <property type="match status" value="1"/>
</dbReference>
<gene>
    <name evidence="2" type="ORF">GCM10007852_14540</name>
</gene>
<reference evidence="2" key="2">
    <citation type="submission" date="2023-01" db="EMBL/GenBank/DDBJ databases">
        <title>Draft genome sequence of Agaribacter marinus strain NBRC 110023.</title>
        <authorList>
            <person name="Sun Q."/>
            <person name="Mori K."/>
        </authorList>
    </citation>
    <scope>NUCLEOTIDE SEQUENCE</scope>
    <source>
        <strain evidence="2">NBRC 110023</strain>
    </source>
</reference>
<organism evidence="2 3">
    <name type="scientific">Agaribacter marinus</name>
    <dbReference type="NCBI Taxonomy" id="1431249"/>
    <lineage>
        <taxon>Bacteria</taxon>
        <taxon>Pseudomonadati</taxon>
        <taxon>Pseudomonadota</taxon>
        <taxon>Gammaproteobacteria</taxon>
        <taxon>Alteromonadales</taxon>
        <taxon>Alteromonadaceae</taxon>
        <taxon>Agaribacter</taxon>
    </lineage>
</organism>
<dbReference type="GO" id="GO:0016787">
    <property type="term" value="F:hydrolase activity"/>
    <property type="evidence" value="ECO:0007669"/>
    <property type="project" value="UniProtKB-KW"/>
</dbReference>
<dbReference type="InterPro" id="IPR001466">
    <property type="entry name" value="Beta-lactam-related"/>
</dbReference>
<dbReference type="InterPro" id="IPR012338">
    <property type="entry name" value="Beta-lactam/transpept-like"/>
</dbReference>
<dbReference type="Proteomes" id="UP001156601">
    <property type="component" value="Unassembled WGS sequence"/>
</dbReference>
<dbReference type="AlphaFoldDB" id="A0AA37WGT0"/>
<dbReference type="SUPFAM" id="SSF56601">
    <property type="entry name" value="beta-lactamase/transpeptidase-like"/>
    <property type="match status" value="1"/>
</dbReference>
<accession>A0AA37WGT0</accession>
<sequence>METATGLGAKVACSGRYVSGFSDQRIFDDLAVYSPITRSLDLTFDDEQSSVDVSLYGMGSTSAKYREGLGCTLDIGDSSALDAIALHSIDDNNAEWPRGNRISDVVVEQQKITDKLLKQDNTENLDTRALLVVKSGAIVAEAYAAEYDENTKFLGWSMGKSITSILIGSMIHQGKLTLNDANLFAAWDNDERANIRVEDLLTMTSGLGFDETYMPGSDSTRMLFAAHSASSVALTSPLVKPPSEYFAYSSGTTNLLSRLVFQRAGNTPQANHDYFAKQILTPLSLQNTIFEVDASGVFVGSSYIYASARDWAKFGLLLLNNGDWFGQRILADGYVTKMQEANASQNEARYGFQLWLNSDGIGKEDTNLRWPNLPADAYMMNGNRSQLVLVIPSLSTVVVRLGWTPGRYPSNEKFARLLSLD</sequence>
<dbReference type="Gene3D" id="3.40.710.10">
    <property type="entry name" value="DD-peptidase/beta-lactamase superfamily"/>
    <property type="match status" value="1"/>
</dbReference>
<protein>
    <submittedName>
        <fullName evidence="2">6-aminohexanoate-dimer hydrolase</fullName>
    </submittedName>
</protein>
<dbReference type="InterPro" id="IPR050789">
    <property type="entry name" value="Diverse_Enzym_Activities"/>
</dbReference>
<dbReference type="EMBL" id="BSOT01000005">
    <property type="protein sequence ID" value="GLR70546.1"/>
    <property type="molecule type" value="Genomic_DNA"/>
</dbReference>
<evidence type="ECO:0000313" key="2">
    <source>
        <dbReference type="EMBL" id="GLR70546.1"/>
    </source>
</evidence>
<evidence type="ECO:0000259" key="1">
    <source>
        <dbReference type="Pfam" id="PF00144"/>
    </source>
</evidence>
<feature type="domain" description="Beta-lactamase-related" evidence="1">
    <location>
        <begin position="128"/>
        <end position="401"/>
    </location>
</feature>
<proteinExistence type="predicted"/>
<keyword evidence="3" id="KW-1185">Reference proteome</keyword>
<keyword evidence="2" id="KW-0378">Hydrolase</keyword>